<accession>A0A100VWG0</accession>
<keyword evidence="3" id="KW-1185">Reference proteome</keyword>
<dbReference type="RefSeq" id="WP_165606259.1">
    <property type="nucleotide sequence ID" value="NZ_BCSX01000016.1"/>
</dbReference>
<comment type="caution">
    <text evidence="2">The sequence shown here is derived from an EMBL/GenBank/DDBJ whole genome shotgun (WGS) entry which is preliminary data.</text>
</comment>
<dbReference type="EMBL" id="BCSX01000016">
    <property type="protein sequence ID" value="GAS87171.1"/>
    <property type="molecule type" value="Genomic_DNA"/>
</dbReference>
<evidence type="ECO:0000313" key="3">
    <source>
        <dbReference type="Proteomes" id="UP000069620"/>
    </source>
</evidence>
<dbReference type="Proteomes" id="UP000069620">
    <property type="component" value="Unassembled WGS sequence"/>
</dbReference>
<dbReference type="STRING" id="146020.RMCB_1267"/>
<dbReference type="AlphaFoldDB" id="A0A100VWG0"/>
<gene>
    <name evidence="2" type="ORF">RMCB_1267</name>
</gene>
<reference evidence="3" key="2">
    <citation type="submission" date="2016-02" db="EMBL/GenBank/DDBJ databases">
        <title>Draft genome sequence of five rapidly growing Mycobacterium species.</title>
        <authorList>
            <person name="Katahira K."/>
            <person name="Gotou Y."/>
            <person name="Iida K."/>
            <person name="Ogura Y."/>
            <person name="Hayashi T."/>
        </authorList>
    </citation>
    <scope>NUCLEOTIDE SEQUENCE [LARGE SCALE GENOMIC DNA]</scope>
    <source>
        <strain evidence="3">JCM15654</strain>
    </source>
</reference>
<proteinExistence type="predicted"/>
<sequence>MSGWETTMVEPVTNPTQPTFACHRPDARDEAEQPDVGDALSREFLIGGCATSDDFWRAWEFNSFGTRRSFIDDMLNGSHRLAW</sequence>
<name>A0A100VWG0_9MYCO</name>
<evidence type="ECO:0000256" key="1">
    <source>
        <dbReference type="SAM" id="MobiDB-lite"/>
    </source>
</evidence>
<feature type="region of interest" description="Disordered" evidence="1">
    <location>
        <begin position="1"/>
        <end position="20"/>
    </location>
</feature>
<protein>
    <submittedName>
        <fullName evidence="2">Uncharacterized protein</fullName>
    </submittedName>
</protein>
<evidence type="ECO:0000313" key="2">
    <source>
        <dbReference type="EMBL" id="GAS87171.1"/>
    </source>
</evidence>
<reference evidence="3" key="1">
    <citation type="journal article" date="2016" name="Genome Announc.">
        <title>Draft Genome Sequences of Five Rapidly Growing Mycobacterium Species, M. thermoresistibile, M. fortuitum subsp. acetamidolyticum, M. canariasense, M. brisbanense, and M. novocastrense.</title>
        <authorList>
            <person name="Katahira K."/>
            <person name="Ogura Y."/>
            <person name="Gotoh Y."/>
            <person name="Hayashi T."/>
        </authorList>
    </citation>
    <scope>NUCLEOTIDE SEQUENCE [LARGE SCALE GENOMIC DNA]</scope>
    <source>
        <strain evidence="3">JCM15654</strain>
    </source>
</reference>
<organism evidence="2 3">
    <name type="scientific">Mycolicibacterium brisbanense</name>
    <dbReference type="NCBI Taxonomy" id="146020"/>
    <lineage>
        <taxon>Bacteria</taxon>
        <taxon>Bacillati</taxon>
        <taxon>Actinomycetota</taxon>
        <taxon>Actinomycetes</taxon>
        <taxon>Mycobacteriales</taxon>
        <taxon>Mycobacteriaceae</taxon>
        <taxon>Mycolicibacterium</taxon>
    </lineage>
</organism>